<name>A0A645CBZ8_9ZZZZ</name>
<dbReference type="EMBL" id="VSSQ01025979">
    <property type="protein sequence ID" value="MPM74459.1"/>
    <property type="molecule type" value="Genomic_DNA"/>
</dbReference>
<dbReference type="AlphaFoldDB" id="A0A645CBZ8"/>
<evidence type="ECO:0000313" key="2">
    <source>
        <dbReference type="EMBL" id="MPM74459.1"/>
    </source>
</evidence>
<evidence type="ECO:0000256" key="1">
    <source>
        <dbReference type="SAM" id="MobiDB-lite"/>
    </source>
</evidence>
<feature type="region of interest" description="Disordered" evidence="1">
    <location>
        <begin position="1"/>
        <end position="30"/>
    </location>
</feature>
<sequence>MDEETNPQGILETVEKSKDKIPESGEAGNQPFQCRYHCALKKRLLADSQ</sequence>
<gene>
    <name evidence="2" type="ORF">SDC9_121447</name>
</gene>
<protein>
    <submittedName>
        <fullName evidence="2">Uncharacterized protein</fullName>
    </submittedName>
</protein>
<reference evidence="2" key="1">
    <citation type="submission" date="2019-08" db="EMBL/GenBank/DDBJ databases">
        <authorList>
            <person name="Kucharzyk K."/>
            <person name="Murdoch R.W."/>
            <person name="Higgins S."/>
            <person name="Loffler F."/>
        </authorList>
    </citation>
    <scope>NUCLEOTIDE SEQUENCE</scope>
</reference>
<proteinExistence type="predicted"/>
<feature type="compositionally biased region" description="Basic and acidic residues" evidence="1">
    <location>
        <begin position="13"/>
        <end position="23"/>
    </location>
</feature>
<accession>A0A645CBZ8</accession>
<organism evidence="2">
    <name type="scientific">bioreactor metagenome</name>
    <dbReference type="NCBI Taxonomy" id="1076179"/>
    <lineage>
        <taxon>unclassified sequences</taxon>
        <taxon>metagenomes</taxon>
        <taxon>ecological metagenomes</taxon>
    </lineage>
</organism>
<comment type="caution">
    <text evidence="2">The sequence shown here is derived from an EMBL/GenBank/DDBJ whole genome shotgun (WGS) entry which is preliminary data.</text>
</comment>